<dbReference type="PANTHER" id="PTHR32294:SF4">
    <property type="entry name" value="ERROR-PRONE DNA POLYMERASE"/>
    <property type="match status" value="1"/>
</dbReference>
<feature type="region of interest" description="Disordered" evidence="15">
    <location>
        <begin position="923"/>
        <end position="948"/>
    </location>
</feature>
<evidence type="ECO:0000256" key="15">
    <source>
        <dbReference type="SAM" id="MobiDB-lite"/>
    </source>
</evidence>
<evidence type="ECO:0000313" key="18">
    <source>
        <dbReference type="Proteomes" id="UP001500909"/>
    </source>
</evidence>
<dbReference type="Pfam" id="PF17657">
    <property type="entry name" value="DNA_pol3_finger"/>
    <property type="match status" value="1"/>
</dbReference>
<feature type="compositionally biased region" description="Low complexity" evidence="15">
    <location>
        <begin position="934"/>
        <end position="944"/>
    </location>
</feature>
<keyword evidence="7" id="KW-0963">Cytoplasm</keyword>
<keyword evidence="9" id="KW-0548">Nucleotidyltransferase</keyword>
<evidence type="ECO:0000256" key="8">
    <source>
        <dbReference type="ARBA" id="ARBA00022679"/>
    </source>
</evidence>
<dbReference type="InterPro" id="IPR004805">
    <property type="entry name" value="DnaE2/DnaE/PolC"/>
</dbReference>
<evidence type="ECO:0000256" key="7">
    <source>
        <dbReference type="ARBA" id="ARBA00022490"/>
    </source>
</evidence>
<comment type="subcellular location">
    <subcellularLocation>
        <location evidence="1">Cytoplasm</location>
    </subcellularLocation>
</comment>
<evidence type="ECO:0000256" key="14">
    <source>
        <dbReference type="ARBA" id="ARBA00049244"/>
    </source>
</evidence>
<keyword evidence="12" id="KW-0239">DNA-directed DNA polymerase</keyword>
<evidence type="ECO:0000256" key="1">
    <source>
        <dbReference type="ARBA" id="ARBA00004496"/>
    </source>
</evidence>
<feature type="compositionally biased region" description="Pro residues" evidence="15">
    <location>
        <begin position="1203"/>
        <end position="1227"/>
    </location>
</feature>
<feature type="compositionally biased region" description="Low complexity" evidence="15">
    <location>
        <begin position="165"/>
        <end position="180"/>
    </location>
</feature>
<evidence type="ECO:0000256" key="2">
    <source>
        <dbReference type="ARBA" id="ARBA00007391"/>
    </source>
</evidence>
<keyword evidence="10" id="KW-0235">DNA replication</keyword>
<sequence length="1335" mass="142487">MSRFTHLHTASGFSVRYGASHPERLAERAAERGMDALALTDRDSLSGAVRFAKAAAEAGIRPLFGTELAIAAPLPDPTPTARRRTPVRGGAFIDESAPRAVFLARDGARGWATLCRLVSAAHATDRERPLLPWEALTGDLTEAPSGSLAGGPSGALTGGLSGVPTGAPATGKGATADGATATAGSHEAAVRLGDPTDGVLVLLGPDSDIGRALAAGRPDRAARLLAPWRELYGDALRLEVVHHGRTGTGPGSLRLAARTLGFAVDQGVRAVLSNAVRYADPGQGPVADVLDSARRLVPIDRHRPEARDSGERWIKDADTMARTAERVAEAAGHRRDTAHRLLTMTEETAAACLVDPQDDIGLGTVHFPEPRLVGAEHRTASRVLRSRSAAGMVRRGYDRGPAARTYWERLHRELDIIDHHGFASYFLTVAQVVEDTRRLGIRVTARGSGAGSLVNHLLGIAHADPVEHGLLMERFLSKRRAVLPDIDIDVESARRLEVYRAIFDRFGAERVATVAMPETYRVRHAVRDVGAALGMDPAEVDRIAKAFPHIRARDARAALEELPELRELRDNPPPPPFWDLVEGLDALPRGTAMHPCGVLLSDATLTARTPVVPTGGEGFPMSQFDKEDVEDLGLLKLDVLGVRMQSAMAHATAEIGRATGRPAPDLDDPAQVPPGDPATYGLIRSTETLGCFQIESPGQRDLIGRLQPATFHDLVVDISLFRPGPVAADMVRPFIESRHGRRPLRYPHPDLEEALRETYGVVVFHEQVIRIIDRMTGCGLDEADRVRRGLSDPESQGRIRVWFAEQAARHGYSADDTTRTWEIIEAFGSYGFCKAHAVAFAVPTYQSAWLKAHHPAAFYAGLLTHDPGMYPKRLLLADARRRGVPILPLDVNHSDVAYRIELVSGGSRLSGAESHAAPYGEAFVEPRGGESRTMRTGTRTSGERAAAASGTTDRWGLRLALSEVHGISETEAERIAAGRPYTSLQDLWRRARPGRPVLERLARVGALDSFGANRRDLLLHIAELHRQQRGAPADTQLPLSAAASAPAGLPDLSDAERLSAELGVLGMDASRHLMGNHLQFLNELGVLPAKRLREAQHGDTVLVAGAKAATQTPPIRSGRRVIFTTLDDSTGLVDCAFFDDSHETCAHTVFHSWLLLVRGTVQRRGPRSLSVVGTAVWNLAELAELRARGGLGAVTAHLASHPALPPPPTHTSPPGPAPAPTPTPAPAPASAYVAAGADPGARVTGHPHSRSGSADRELYAAAEAGVSSATPGPGGAPAAPGGAPAVPDDSASPDDERVIRLPTGYTLHPWADLQPAGERAATGRKLWHASPGSAG</sequence>
<evidence type="ECO:0000256" key="12">
    <source>
        <dbReference type="ARBA" id="ARBA00022932"/>
    </source>
</evidence>
<comment type="caution">
    <text evidence="17">The sequence shown here is derived from an EMBL/GenBank/DDBJ whole genome shotgun (WGS) entry which is preliminary data.</text>
</comment>
<evidence type="ECO:0000259" key="16">
    <source>
        <dbReference type="SMART" id="SM00481"/>
    </source>
</evidence>
<evidence type="ECO:0000256" key="4">
    <source>
        <dbReference type="ARBA" id="ARBA00012417"/>
    </source>
</evidence>
<comment type="catalytic activity">
    <reaction evidence="14">
        <text>DNA(n) + a 2'-deoxyribonucleoside 5'-triphosphate = DNA(n+1) + diphosphate</text>
        <dbReference type="Rhea" id="RHEA:22508"/>
        <dbReference type="Rhea" id="RHEA-COMP:17339"/>
        <dbReference type="Rhea" id="RHEA-COMP:17340"/>
        <dbReference type="ChEBI" id="CHEBI:33019"/>
        <dbReference type="ChEBI" id="CHEBI:61560"/>
        <dbReference type="ChEBI" id="CHEBI:173112"/>
        <dbReference type="EC" id="2.7.7.7"/>
    </reaction>
</comment>
<evidence type="ECO:0000256" key="13">
    <source>
        <dbReference type="ARBA" id="ARBA00023204"/>
    </source>
</evidence>
<dbReference type="RefSeq" id="WP_346096792.1">
    <property type="nucleotide sequence ID" value="NZ_BAAABY010000031.1"/>
</dbReference>
<dbReference type="InterPro" id="IPR004365">
    <property type="entry name" value="NA-bd_OB_tRNA"/>
</dbReference>
<dbReference type="InterPro" id="IPR029460">
    <property type="entry name" value="DNAPol_HHH"/>
</dbReference>
<dbReference type="InterPro" id="IPR016195">
    <property type="entry name" value="Pol/histidinol_Pase-like"/>
</dbReference>
<dbReference type="InterPro" id="IPR011708">
    <property type="entry name" value="DNA_pol3_alpha_NTPase_dom"/>
</dbReference>
<evidence type="ECO:0000256" key="10">
    <source>
        <dbReference type="ARBA" id="ARBA00022705"/>
    </source>
</evidence>
<dbReference type="SMART" id="SM00481">
    <property type="entry name" value="POLIIIAc"/>
    <property type="match status" value="1"/>
</dbReference>
<feature type="region of interest" description="Disordered" evidence="15">
    <location>
        <begin position="1264"/>
        <end position="1335"/>
    </location>
</feature>
<dbReference type="Pfam" id="PF07733">
    <property type="entry name" value="DNA_pol3_alpha"/>
    <property type="match status" value="1"/>
</dbReference>
<evidence type="ECO:0000256" key="11">
    <source>
        <dbReference type="ARBA" id="ARBA00022763"/>
    </source>
</evidence>
<evidence type="ECO:0000256" key="6">
    <source>
        <dbReference type="ARBA" id="ARBA00019114"/>
    </source>
</evidence>
<feature type="compositionally biased region" description="Gly residues" evidence="15">
    <location>
        <begin position="148"/>
        <end position="161"/>
    </location>
</feature>
<dbReference type="Gene3D" id="3.20.20.140">
    <property type="entry name" value="Metal-dependent hydrolases"/>
    <property type="match status" value="1"/>
</dbReference>
<dbReference type="Pfam" id="PF01336">
    <property type="entry name" value="tRNA_anti-codon"/>
    <property type="match status" value="1"/>
</dbReference>
<feature type="compositionally biased region" description="Low complexity" evidence="15">
    <location>
        <begin position="1264"/>
        <end position="1290"/>
    </location>
</feature>
<feature type="region of interest" description="Disordered" evidence="15">
    <location>
        <begin position="1198"/>
        <end position="1231"/>
    </location>
</feature>
<keyword evidence="13" id="KW-0234">DNA repair</keyword>
<protein>
    <recommendedName>
        <fullName evidence="6">DNA polymerase III subunit alpha</fullName>
        <ecNumber evidence="4">2.7.7.7</ecNumber>
    </recommendedName>
    <alternativeName>
        <fullName evidence="5">Error-prone DNA polymerase</fullName>
    </alternativeName>
</protein>
<evidence type="ECO:0000256" key="9">
    <source>
        <dbReference type="ARBA" id="ARBA00022695"/>
    </source>
</evidence>
<comment type="similarity">
    <text evidence="3">Belongs to the DNA polymerase type-C family. DnaE subfamily.</text>
</comment>
<evidence type="ECO:0000256" key="5">
    <source>
        <dbReference type="ARBA" id="ARBA00017273"/>
    </source>
</evidence>
<feature type="domain" description="Polymerase/histidinol phosphatase N-terminal" evidence="16">
    <location>
        <begin position="5"/>
        <end position="72"/>
    </location>
</feature>
<dbReference type="EMBL" id="BAAABY010000031">
    <property type="protein sequence ID" value="GAA0474513.1"/>
    <property type="molecule type" value="Genomic_DNA"/>
</dbReference>
<dbReference type="Pfam" id="PF14579">
    <property type="entry name" value="HHH_6"/>
    <property type="match status" value="1"/>
</dbReference>
<evidence type="ECO:0000313" key="17">
    <source>
        <dbReference type="EMBL" id="GAA0474513.1"/>
    </source>
</evidence>
<evidence type="ECO:0000256" key="3">
    <source>
        <dbReference type="ARBA" id="ARBA00009496"/>
    </source>
</evidence>
<dbReference type="CDD" id="cd04485">
    <property type="entry name" value="DnaE_OBF"/>
    <property type="match status" value="1"/>
</dbReference>
<dbReference type="NCBIfam" id="TIGR00594">
    <property type="entry name" value="polc"/>
    <property type="match status" value="1"/>
</dbReference>
<dbReference type="InterPro" id="IPR041931">
    <property type="entry name" value="DNA_pol3_alpha_thumb_dom"/>
</dbReference>
<dbReference type="InterPro" id="IPR004013">
    <property type="entry name" value="PHP_dom"/>
</dbReference>
<comment type="similarity">
    <text evidence="2">Belongs to the DNA polymerase type-C family. DnaE2 subfamily.</text>
</comment>
<proteinExistence type="inferred from homology"/>
<name>A0ABN1AEI1_9ACTN</name>
<keyword evidence="8" id="KW-0808">Transferase</keyword>
<dbReference type="InterPro" id="IPR003141">
    <property type="entry name" value="Pol/His_phosphatase_N"/>
</dbReference>
<dbReference type="EC" id="2.7.7.7" evidence="4"/>
<keyword evidence="11" id="KW-0227">DNA damage</keyword>
<dbReference type="Gene3D" id="1.10.10.1600">
    <property type="entry name" value="Bacterial DNA polymerase III alpha subunit, thumb domain"/>
    <property type="match status" value="1"/>
</dbReference>
<dbReference type="PANTHER" id="PTHR32294">
    <property type="entry name" value="DNA POLYMERASE III SUBUNIT ALPHA"/>
    <property type="match status" value="1"/>
</dbReference>
<dbReference type="InterPro" id="IPR040982">
    <property type="entry name" value="DNA_pol3_finger"/>
</dbReference>
<dbReference type="Proteomes" id="UP001500909">
    <property type="component" value="Unassembled WGS sequence"/>
</dbReference>
<gene>
    <name evidence="17" type="primary">dnaE_1</name>
    <name evidence="17" type="ORF">GCM10010361_43590</name>
</gene>
<accession>A0ABN1AEI1</accession>
<reference evidence="17 18" key="1">
    <citation type="journal article" date="2019" name="Int. J. Syst. Evol. Microbiol.">
        <title>The Global Catalogue of Microorganisms (GCM) 10K type strain sequencing project: providing services to taxonomists for standard genome sequencing and annotation.</title>
        <authorList>
            <consortium name="The Broad Institute Genomics Platform"/>
            <consortium name="The Broad Institute Genome Sequencing Center for Infectious Disease"/>
            <person name="Wu L."/>
            <person name="Ma J."/>
        </authorList>
    </citation>
    <scope>NUCLEOTIDE SEQUENCE [LARGE SCALE GENOMIC DNA]</scope>
    <source>
        <strain evidence="17 18">JCM 4805</strain>
    </source>
</reference>
<feature type="region of interest" description="Disordered" evidence="15">
    <location>
        <begin position="142"/>
        <end position="180"/>
    </location>
</feature>
<dbReference type="Pfam" id="PF02811">
    <property type="entry name" value="PHP"/>
    <property type="match status" value="1"/>
</dbReference>
<organism evidence="17 18">
    <name type="scientific">Streptomyces olivaceiscleroticus</name>
    <dbReference type="NCBI Taxonomy" id="68245"/>
    <lineage>
        <taxon>Bacteria</taxon>
        <taxon>Bacillati</taxon>
        <taxon>Actinomycetota</taxon>
        <taxon>Actinomycetes</taxon>
        <taxon>Kitasatosporales</taxon>
        <taxon>Streptomycetaceae</taxon>
        <taxon>Streptomyces</taxon>
    </lineage>
</organism>
<dbReference type="SUPFAM" id="SSF89550">
    <property type="entry name" value="PHP domain-like"/>
    <property type="match status" value="1"/>
</dbReference>
<keyword evidence="18" id="KW-1185">Reference proteome</keyword>